<keyword evidence="1" id="KW-0472">Membrane</keyword>
<dbReference type="AlphaFoldDB" id="F4LUK4"/>
<evidence type="ECO:0000256" key="1">
    <source>
        <dbReference type="SAM" id="Phobius"/>
    </source>
</evidence>
<dbReference type="Proteomes" id="UP000010802">
    <property type="component" value="Chromosome"/>
</dbReference>
<gene>
    <name evidence="2" type="ordered locus">TEPIRE1_2748</name>
</gene>
<reference evidence="3" key="1">
    <citation type="journal article" date="2013" name="Genome Announc.">
        <title>First genome sequence of a syntrophic acetate-oxidizing bacterium, Tepidanaerobacter acetatoxydans strain Re1.</title>
        <authorList>
            <person name="Manzoor S."/>
            <person name="Bongcam-Rudloff E."/>
            <person name="Schnurer A."/>
            <person name="Muller B."/>
        </authorList>
    </citation>
    <scope>NUCLEOTIDE SEQUENCE [LARGE SCALE GENOMIC DNA]</scope>
    <source>
        <strain evidence="3">Re1</strain>
    </source>
</reference>
<evidence type="ECO:0000313" key="2">
    <source>
        <dbReference type="EMBL" id="CDI41067.1"/>
    </source>
</evidence>
<feature type="transmembrane region" description="Helical" evidence="1">
    <location>
        <begin position="41"/>
        <end position="68"/>
    </location>
</feature>
<evidence type="ECO:0000313" key="3">
    <source>
        <dbReference type="Proteomes" id="UP000010802"/>
    </source>
</evidence>
<protein>
    <submittedName>
        <fullName evidence="2">Uncharacterized protein</fullName>
    </submittedName>
</protein>
<accession>F4LUK4</accession>
<keyword evidence="1" id="KW-1133">Transmembrane helix</keyword>
<keyword evidence="1" id="KW-0812">Transmembrane</keyword>
<dbReference type="EMBL" id="HF563609">
    <property type="protein sequence ID" value="CDI41067.1"/>
    <property type="molecule type" value="Genomic_DNA"/>
</dbReference>
<dbReference type="HOGENOM" id="CLU_2541447_0_0_9"/>
<name>F4LUK4_TEPAE</name>
<dbReference type="KEGG" id="tae:TepiRe1_2748"/>
<organism evidence="2 3">
    <name type="scientific">Tepidanaerobacter acetatoxydans (strain DSM 21804 / JCM 16047 / Re1)</name>
    <dbReference type="NCBI Taxonomy" id="1209989"/>
    <lineage>
        <taxon>Bacteria</taxon>
        <taxon>Bacillati</taxon>
        <taxon>Bacillota</taxon>
        <taxon>Clostridia</taxon>
        <taxon>Thermosediminibacterales</taxon>
        <taxon>Tepidanaerobacteraceae</taxon>
        <taxon>Tepidanaerobacter</taxon>
    </lineage>
</organism>
<dbReference type="KEGG" id="tep:TepRe1_2550"/>
<keyword evidence="3" id="KW-1185">Reference proteome</keyword>
<sequence length="83" mass="9455">MVSPTDTNDLTACQVFAHINIRITDISGFPYITYELPAMLVFSYTTCVLSTVSGFPYAICVLPACLAFRMQHIYCQHIWFLRI</sequence>
<proteinExistence type="predicted"/>